<reference evidence="2" key="1">
    <citation type="journal article" date="2019" name="Int. J. Syst. Evol. Microbiol.">
        <title>The Global Catalogue of Microorganisms (GCM) 10K type strain sequencing project: providing services to taxonomists for standard genome sequencing and annotation.</title>
        <authorList>
            <consortium name="The Broad Institute Genomics Platform"/>
            <consortium name="The Broad Institute Genome Sequencing Center for Infectious Disease"/>
            <person name="Wu L."/>
            <person name="Ma J."/>
        </authorList>
    </citation>
    <scope>NUCLEOTIDE SEQUENCE [LARGE SCALE GENOMIC DNA]</scope>
    <source>
        <strain evidence="2">JCM 16928</strain>
    </source>
</reference>
<dbReference type="Proteomes" id="UP001501222">
    <property type="component" value="Unassembled WGS sequence"/>
</dbReference>
<comment type="caution">
    <text evidence="1">The sequence shown here is derived from an EMBL/GenBank/DDBJ whole genome shotgun (WGS) entry which is preliminary data.</text>
</comment>
<name>A0ABP6VRP3_9ACTN</name>
<sequence>MLLGIAESDSTIRGGGEDEHALATAARATVDATTTSNHCLRTNTSLASYHEYTYMSRAKVRGRRGGCEYLAERGAAACGCWTTTVA</sequence>
<proteinExistence type="predicted"/>
<organism evidence="1 2">
    <name type="scientific">Kribbella ginsengisoli</name>
    <dbReference type="NCBI Taxonomy" id="363865"/>
    <lineage>
        <taxon>Bacteria</taxon>
        <taxon>Bacillati</taxon>
        <taxon>Actinomycetota</taxon>
        <taxon>Actinomycetes</taxon>
        <taxon>Propionibacteriales</taxon>
        <taxon>Kribbellaceae</taxon>
        <taxon>Kribbella</taxon>
    </lineage>
</organism>
<keyword evidence="2" id="KW-1185">Reference proteome</keyword>
<evidence type="ECO:0000313" key="1">
    <source>
        <dbReference type="EMBL" id="GAA3539346.1"/>
    </source>
</evidence>
<evidence type="ECO:0000313" key="2">
    <source>
        <dbReference type="Proteomes" id="UP001501222"/>
    </source>
</evidence>
<gene>
    <name evidence="1" type="ORF">GCM10022235_03540</name>
</gene>
<dbReference type="EMBL" id="BAABAA010000001">
    <property type="protein sequence ID" value="GAA3539346.1"/>
    <property type="molecule type" value="Genomic_DNA"/>
</dbReference>
<accession>A0ABP6VRP3</accession>
<protein>
    <submittedName>
        <fullName evidence="1">Uncharacterized protein</fullName>
    </submittedName>
</protein>